<evidence type="ECO:0008006" key="4">
    <source>
        <dbReference type="Google" id="ProtNLM"/>
    </source>
</evidence>
<dbReference type="EMBL" id="JACIBX010000009">
    <property type="protein sequence ID" value="MBB3712902.1"/>
    <property type="molecule type" value="Genomic_DNA"/>
</dbReference>
<feature type="transmembrane region" description="Helical" evidence="1">
    <location>
        <begin position="184"/>
        <end position="207"/>
    </location>
</feature>
<feature type="transmembrane region" description="Helical" evidence="1">
    <location>
        <begin position="45"/>
        <end position="66"/>
    </location>
</feature>
<accession>A0ABR6HQY8</accession>
<sequence>MYDVPSYVIALILALAMLASMWLGGAIGRRRHVTANGDSKSQANAVQGSLLGLLALLLGFTFSLSLGRYDQRSAAVVLEANAIGTAWLRTDLIGDERREEARTLLREYGAIRLESATVAASNQGERSRLLAEAEAVFGRLWRVAAAEAREMGNPVAMSFAASLNDMVDALATRDAAIDRHVPELVLILLFGTFILLGGVVGYSTWISNIRPGVPVYAMMILIVVLVFLIMDLDRPRRGLIAVDQSKLVATVTAMDLDR</sequence>
<evidence type="ECO:0000313" key="2">
    <source>
        <dbReference type="EMBL" id="MBB3712902.1"/>
    </source>
</evidence>
<organism evidence="2 3">
    <name type="scientific">Limimaricola variabilis</name>
    <dbReference type="NCBI Taxonomy" id="1492771"/>
    <lineage>
        <taxon>Bacteria</taxon>
        <taxon>Pseudomonadati</taxon>
        <taxon>Pseudomonadota</taxon>
        <taxon>Alphaproteobacteria</taxon>
        <taxon>Rhodobacterales</taxon>
        <taxon>Paracoccaceae</taxon>
        <taxon>Limimaricola</taxon>
    </lineage>
</organism>
<name>A0ABR6HQY8_9RHOB</name>
<protein>
    <recommendedName>
        <fullName evidence="4">DUF4239 domain-containing protein</fullName>
    </recommendedName>
</protein>
<reference evidence="2 3" key="1">
    <citation type="submission" date="2020-08" db="EMBL/GenBank/DDBJ databases">
        <title>Genomic Encyclopedia of Type Strains, Phase III (KMG-III): the genomes of soil and plant-associated and newly described type strains.</title>
        <authorList>
            <person name="Whitman W."/>
        </authorList>
    </citation>
    <scope>NUCLEOTIDE SEQUENCE [LARGE SCALE GENOMIC DNA]</scope>
    <source>
        <strain evidence="2 3">CECT 8572</strain>
    </source>
</reference>
<proteinExistence type="predicted"/>
<keyword evidence="1" id="KW-1133">Transmembrane helix</keyword>
<keyword evidence="1" id="KW-0472">Membrane</keyword>
<keyword evidence="3" id="KW-1185">Reference proteome</keyword>
<dbReference type="RefSeq" id="WP_183474089.1">
    <property type="nucleotide sequence ID" value="NZ_JACIBX010000009.1"/>
</dbReference>
<dbReference type="InterPro" id="IPR025333">
    <property type="entry name" value="DUF4239"/>
</dbReference>
<comment type="caution">
    <text evidence="2">The sequence shown here is derived from an EMBL/GenBank/DDBJ whole genome shotgun (WGS) entry which is preliminary data.</text>
</comment>
<feature type="transmembrane region" description="Helical" evidence="1">
    <location>
        <begin position="7"/>
        <end position="25"/>
    </location>
</feature>
<dbReference type="Pfam" id="PF14023">
    <property type="entry name" value="Bestrophin-like"/>
    <property type="match status" value="1"/>
</dbReference>
<evidence type="ECO:0000313" key="3">
    <source>
        <dbReference type="Proteomes" id="UP000576152"/>
    </source>
</evidence>
<gene>
    <name evidence="2" type="ORF">FHS00_002500</name>
</gene>
<dbReference type="Proteomes" id="UP000576152">
    <property type="component" value="Unassembled WGS sequence"/>
</dbReference>
<evidence type="ECO:0000256" key="1">
    <source>
        <dbReference type="SAM" id="Phobius"/>
    </source>
</evidence>
<feature type="transmembrane region" description="Helical" evidence="1">
    <location>
        <begin position="213"/>
        <end position="230"/>
    </location>
</feature>
<keyword evidence="1" id="KW-0812">Transmembrane</keyword>